<accession>A0A5C4LZJ7</accession>
<dbReference type="EMBL" id="VDFR01000277">
    <property type="protein sequence ID" value="TNC22700.1"/>
    <property type="molecule type" value="Genomic_DNA"/>
</dbReference>
<dbReference type="AlphaFoldDB" id="A0A5C4LZJ7"/>
<proteinExistence type="predicted"/>
<gene>
    <name evidence="1" type="ORF">FHE65_35685</name>
</gene>
<dbReference type="Proteomes" id="UP000306740">
    <property type="component" value="Unassembled WGS sequence"/>
</dbReference>
<reference evidence="1 2" key="1">
    <citation type="submission" date="2019-05" db="EMBL/GenBank/DDBJ databases">
        <title>Mumia sp. nov., isolated from the intestinal contents of plateau pika (Ochotona curzoniae) in the Qinghai-Tibet plateau of China.</title>
        <authorList>
            <person name="Tian Z."/>
        </authorList>
    </citation>
    <scope>NUCLEOTIDE SEQUENCE [LARGE SCALE GENOMIC DNA]</scope>
    <source>
        <strain evidence="2">527</strain>
    </source>
</reference>
<organism evidence="1 2">
    <name type="scientific">Mumia zhuanghuii</name>
    <dbReference type="NCBI Taxonomy" id="2585211"/>
    <lineage>
        <taxon>Bacteria</taxon>
        <taxon>Bacillati</taxon>
        <taxon>Actinomycetota</taxon>
        <taxon>Actinomycetes</taxon>
        <taxon>Propionibacteriales</taxon>
        <taxon>Nocardioidaceae</taxon>
        <taxon>Mumia</taxon>
    </lineage>
</organism>
<evidence type="ECO:0000313" key="1">
    <source>
        <dbReference type="EMBL" id="TNC22700.1"/>
    </source>
</evidence>
<evidence type="ECO:0000313" key="2">
    <source>
        <dbReference type="Proteomes" id="UP000306740"/>
    </source>
</evidence>
<comment type="caution">
    <text evidence="1">The sequence shown here is derived from an EMBL/GenBank/DDBJ whole genome shotgun (WGS) entry which is preliminary data.</text>
</comment>
<protein>
    <submittedName>
        <fullName evidence="1">Uncharacterized protein</fullName>
    </submittedName>
</protein>
<dbReference type="RefSeq" id="WP_139107473.1">
    <property type="nucleotide sequence ID" value="NZ_VDFR01000277.1"/>
</dbReference>
<name>A0A5C4LZJ7_9ACTN</name>
<sequence length="104" mass="11746">MWDSPVDEQLLRQHHQFPAEFAFLLCGLDSRCLDSRRLDSQPVLPGQHERDGCRATCGGCELVDALHDSSVGPRWLQVDSDQPSFSWFEYADLRADAHSGRSSE</sequence>